<dbReference type="Gene3D" id="1.20.1560.10">
    <property type="entry name" value="ABC transporter type 1, transmembrane domain"/>
    <property type="match status" value="1"/>
</dbReference>
<proteinExistence type="predicted"/>
<feature type="transmembrane region" description="Helical" evidence="8">
    <location>
        <begin position="50"/>
        <end position="71"/>
    </location>
</feature>
<feature type="transmembrane region" description="Helical" evidence="8">
    <location>
        <begin position="305"/>
        <end position="326"/>
    </location>
</feature>
<dbReference type="SUPFAM" id="SSF90123">
    <property type="entry name" value="ABC transporter transmembrane region"/>
    <property type="match status" value="1"/>
</dbReference>
<dbReference type="Pfam" id="PF00664">
    <property type="entry name" value="ABC_membrane"/>
    <property type="match status" value="1"/>
</dbReference>
<name>A0ABQ3C344_9GAMM</name>
<evidence type="ECO:0000256" key="8">
    <source>
        <dbReference type="SAM" id="Phobius"/>
    </source>
</evidence>
<keyword evidence="5" id="KW-0067">ATP-binding</keyword>
<evidence type="ECO:0000313" key="12">
    <source>
        <dbReference type="Proteomes" id="UP000643403"/>
    </source>
</evidence>
<keyword evidence="12" id="KW-1185">Reference proteome</keyword>
<keyword evidence="2" id="KW-0813">Transport</keyword>
<evidence type="ECO:0000313" key="11">
    <source>
        <dbReference type="EMBL" id="GGZ62219.1"/>
    </source>
</evidence>
<feature type="transmembrane region" description="Helical" evidence="8">
    <location>
        <begin position="165"/>
        <end position="186"/>
    </location>
</feature>
<dbReference type="InterPro" id="IPR017871">
    <property type="entry name" value="ABC_transporter-like_CS"/>
</dbReference>
<dbReference type="InterPro" id="IPR003593">
    <property type="entry name" value="AAA+_ATPase"/>
</dbReference>
<evidence type="ECO:0000256" key="3">
    <source>
        <dbReference type="ARBA" id="ARBA00022692"/>
    </source>
</evidence>
<dbReference type="InterPro" id="IPR039421">
    <property type="entry name" value="Type_1_exporter"/>
</dbReference>
<dbReference type="Gene3D" id="3.40.50.300">
    <property type="entry name" value="P-loop containing nucleotide triphosphate hydrolases"/>
    <property type="match status" value="1"/>
</dbReference>
<keyword evidence="4" id="KW-0547">Nucleotide-binding</keyword>
<feature type="domain" description="ABC transmembrane type-1" evidence="10">
    <location>
        <begin position="51"/>
        <end position="335"/>
    </location>
</feature>
<comment type="subcellular location">
    <subcellularLocation>
        <location evidence="1">Cell membrane</location>
        <topology evidence="1">Multi-pass membrane protein</topology>
    </subcellularLocation>
</comment>
<dbReference type="PANTHER" id="PTHR24221">
    <property type="entry name" value="ATP-BINDING CASSETTE SUB-FAMILY B"/>
    <property type="match status" value="1"/>
</dbReference>
<dbReference type="InterPro" id="IPR027417">
    <property type="entry name" value="P-loop_NTPase"/>
</dbReference>
<dbReference type="PROSITE" id="PS50893">
    <property type="entry name" value="ABC_TRANSPORTER_2"/>
    <property type="match status" value="1"/>
</dbReference>
<dbReference type="InterPro" id="IPR036640">
    <property type="entry name" value="ABC1_TM_sf"/>
</dbReference>
<accession>A0ABQ3C344</accession>
<comment type="caution">
    <text evidence="11">The sequence shown here is derived from an EMBL/GenBank/DDBJ whole genome shotgun (WGS) entry which is preliminary data.</text>
</comment>
<feature type="transmembrane region" description="Helical" evidence="8">
    <location>
        <begin position="192"/>
        <end position="211"/>
    </location>
</feature>
<dbReference type="SUPFAM" id="SSF52540">
    <property type="entry name" value="P-loop containing nucleoside triphosphate hydrolases"/>
    <property type="match status" value="1"/>
</dbReference>
<dbReference type="PROSITE" id="PS00211">
    <property type="entry name" value="ABC_TRANSPORTER_1"/>
    <property type="match status" value="1"/>
</dbReference>
<gene>
    <name evidence="11" type="ORF">GCM10008101_15460</name>
</gene>
<sequence length="633" mass="69673">MAIVPPAAGAYVVRMSPPDPLSVAARGTRRSDFGIVASLLPYLKPHVARIAIAIGCLLVAKLLGLTVPMLLKRIVDSLDIQASLRALPVLLLAAYGAARVGSNLFTELRQVVFARVMARTAREVTLEVFRHLHALSLRFHLQRRTGGVSRDVERGGTAITDLLDWTIYTIIPTAIEVTLVTGFLVYAYGWQFGLITLLTLAGYIGWTFAVTEWRTRYYRAKVEADTKANARAIDSLLNYETVKYFNNEEHEAGRYDENLKHVEEATVMSLKSLAVLNVGQTAIVSLGVTALMWRAAAGVVAGHYTLGDLVLVNAYLLQLAAPLNYLGMMYREIKQALTNMERLFGLLDEKLDVQDRPGAEPLHTRQAHVRFEDVRFAYDPRREILKGVSFEIRPGQTVAVVGHSGSGKSTLARLLYRFYDPDAGRITIDGRDLRDLTQGSVRAAIATVPQDTVLFNDTIRYNILYGRPGASREEVEAAAKAAHIHDFILAMPDGYETEVGERGLKLSGGEKQRVAIARALLKNPAIMIFDEATSALDSRSEKAIQAELERIAEGRTTLVIAHRLSTVMNADRILVMDAGRIVEQGTHEELIASLGHYAQLWQLQLQAAQEQANAPTPPAAARALLEARLDPAP</sequence>
<reference evidence="12" key="1">
    <citation type="journal article" date="2019" name="Int. J. Syst. Evol. Microbiol.">
        <title>The Global Catalogue of Microorganisms (GCM) 10K type strain sequencing project: providing services to taxonomists for standard genome sequencing and annotation.</title>
        <authorList>
            <consortium name="The Broad Institute Genomics Platform"/>
            <consortium name="The Broad Institute Genome Sequencing Center for Infectious Disease"/>
            <person name="Wu L."/>
            <person name="Ma J."/>
        </authorList>
    </citation>
    <scope>NUCLEOTIDE SEQUENCE [LARGE SCALE GENOMIC DNA]</scope>
    <source>
        <strain evidence="12">KCTC 22558</strain>
    </source>
</reference>
<dbReference type="CDD" id="cd18582">
    <property type="entry name" value="ABC_6TM_ATM1_ABCB7"/>
    <property type="match status" value="1"/>
</dbReference>
<organism evidence="11 12">
    <name type="scientific">Cognatilysobacter xinjiangensis</name>
    <dbReference type="NCBI Taxonomy" id="546892"/>
    <lineage>
        <taxon>Bacteria</taxon>
        <taxon>Pseudomonadati</taxon>
        <taxon>Pseudomonadota</taxon>
        <taxon>Gammaproteobacteria</taxon>
        <taxon>Lysobacterales</taxon>
        <taxon>Lysobacteraceae</taxon>
        <taxon>Cognatilysobacter</taxon>
    </lineage>
</organism>
<dbReference type="EMBL" id="BMXY01000001">
    <property type="protein sequence ID" value="GGZ62219.1"/>
    <property type="molecule type" value="Genomic_DNA"/>
</dbReference>
<dbReference type="Pfam" id="PF00005">
    <property type="entry name" value="ABC_tran"/>
    <property type="match status" value="1"/>
</dbReference>
<dbReference type="PANTHER" id="PTHR24221:SF402">
    <property type="entry name" value="IRON-SULFUR CLUSTERS TRANSPORTER ABCB7, MITOCHONDRIAL"/>
    <property type="match status" value="1"/>
</dbReference>
<evidence type="ECO:0000259" key="10">
    <source>
        <dbReference type="PROSITE" id="PS50929"/>
    </source>
</evidence>
<dbReference type="Proteomes" id="UP000643403">
    <property type="component" value="Unassembled WGS sequence"/>
</dbReference>
<evidence type="ECO:0000256" key="5">
    <source>
        <dbReference type="ARBA" id="ARBA00022840"/>
    </source>
</evidence>
<keyword evidence="3 8" id="KW-0812">Transmembrane</keyword>
<evidence type="ECO:0000256" key="6">
    <source>
        <dbReference type="ARBA" id="ARBA00022989"/>
    </source>
</evidence>
<evidence type="ECO:0000256" key="4">
    <source>
        <dbReference type="ARBA" id="ARBA00022741"/>
    </source>
</evidence>
<dbReference type="InterPro" id="IPR003439">
    <property type="entry name" value="ABC_transporter-like_ATP-bd"/>
</dbReference>
<keyword evidence="6 8" id="KW-1133">Transmembrane helix</keyword>
<dbReference type="SMART" id="SM00382">
    <property type="entry name" value="AAA"/>
    <property type="match status" value="1"/>
</dbReference>
<feature type="transmembrane region" description="Helical" evidence="8">
    <location>
        <begin position="273"/>
        <end position="293"/>
    </location>
</feature>
<evidence type="ECO:0000256" key="7">
    <source>
        <dbReference type="ARBA" id="ARBA00023136"/>
    </source>
</evidence>
<evidence type="ECO:0000256" key="2">
    <source>
        <dbReference type="ARBA" id="ARBA00022448"/>
    </source>
</evidence>
<evidence type="ECO:0000256" key="1">
    <source>
        <dbReference type="ARBA" id="ARBA00004651"/>
    </source>
</evidence>
<protein>
    <submittedName>
        <fullName evidence="11">Metal ABC transporter permease</fullName>
    </submittedName>
</protein>
<dbReference type="PROSITE" id="PS50929">
    <property type="entry name" value="ABC_TM1F"/>
    <property type="match status" value="1"/>
</dbReference>
<keyword evidence="7 8" id="KW-0472">Membrane</keyword>
<dbReference type="InterPro" id="IPR011527">
    <property type="entry name" value="ABC1_TM_dom"/>
</dbReference>
<evidence type="ECO:0000259" key="9">
    <source>
        <dbReference type="PROSITE" id="PS50893"/>
    </source>
</evidence>
<feature type="domain" description="ABC transporter" evidence="9">
    <location>
        <begin position="369"/>
        <end position="603"/>
    </location>
</feature>